<reference evidence="1 2" key="1">
    <citation type="journal article" date="2022" name="DNA Res.">
        <title>Chromosomal-level genome assembly of the orchid tree Bauhinia variegata (Leguminosae; Cercidoideae) supports the allotetraploid origin hypothesis of Bauhinia.</title>
        <authorList>
            <person name="Zhong Y."/>
            <person name="Chen Y."/>
            <person name="Zheng D."/>
            <person name="Pang J."/>
            <person name="Liu Y."/>
            <person name="Luo S."/>
            <person name="Meng S."/>
            <person name="Qian L."/>
            <person name="Wei D."/>
            <person name="Dai S."/>
            <person name="Zhou R."/>
        </authorList>
    </citation>
    <scope>NUCLEOTIDE SEQUENCE [LARGE SCALE GENOMIC DNA]</scope>
    <source>
        <strain evidence="1">BV-YZ2020</strain>
    </source>
</reference>
<sequence>MELIHNLLNAIFVPSAFVALIFFVPTYYFIKFLWFIKRSQRAENVAGKVVLITGASSGIGENLAYEYARRGARLALVARREDRLRAVLENARRLGSPDATMICADVSKIEDCERFIHHTLDHFGQLDHLVNNAGILQCKLFQDMSPRLSDLAPILDVNFWGSVYATHFAIPYLRKSRGRIVVISSLAAWYPTPKMSFYNASKAALNSFFATLRAEFGPDIGITIVTPGVIQSEMVQNQFKPEIGVNGMPIQSTESCAKAIVDSACRGDLHLTEPFWARSLVWIQMFCPVLVEWFLYNFLVKRSAGAAQKKA</sequence>
<comment type="caution">
    <text evidence="1">The sequence shown here is derived from an EMBL/GenBank/DDBJ whole genome shotgun (WGS) entry which is preliminary data.</text>
</comment>
<accession>A0ACB9P4B0</accession>
<proteinExistence type="predicted"/>
<name>A0ACB9P4B0_BAUVA</name>
<evidence type="ECO:0000313" key="2">
    <source>
        <dbReference type="Proteomes" id="UP000828941"/>
    </source>
</evidence>
<dbReference type="EMBL" id="CM039430">
    <property type="protein sequence ID" value="KAI4343583.1"/>
    <property type="molecule type" value="Genomic_DNA"/>
</dbReference>
<dbReference type="Proteomes" id="UP000828941">
    <property type="component" value="Chromosome 5"/>
</dbReference>
<gene>
    <name evidence="1" type="ORF">L6164_010917</name>
</gene>
<evidence type="ECO:0000313" key="1">
    <source>
        <dbReference type="EMBL" id="KAI4343583.1"/>
    </source>
</evidence>
<keyword evidence="2" id="KW-1185">Reference proteome</keyword>
<protein>
    <submittedName>
        <fullName evidence="1">Uncharacterized protein</fullName>
    </submittedName>
</protein>
<organism evidence="1 2">
    <name type="scientific">Bauhinia variegata</name>
    <name type="common">Purple orchid tree</name>
    <name type="synonym">Phanera variegata</name>
    <dbReference type="NCBI Taxonomy" id="167791"/>
    <lineage>
        <taxon>Eukaryota</taxon>
        <taxon>Viridiplantae</taxon>
        <taxon>Streptophyta</taxon>
        <taxon>Embryophyta</taxon>
        <taxon>Tracheophyta</taxon>
        <taxon>Spermatophyta</taxon>
        <taxon>Magnoliopsida</taxon>
        <taxon>eudicotyledons</taxon>
        <taxon>Gunneridae</taxon>
        <taxon>Pentapetalae</taxon>
        <taxon>rosids</taxon>
        <taxon>fabids</taxon>
        <taxon>Fabales</taxon>
        <taxon>Fabaceae</taxon>
        <taxon>Cercidoideae</taxon>
        <taxon>Cercideae</taxon>
        <taxon>Bauhiniinae</taxon>
        <taxon>Bauhinia</taxon>
    </lineage>
</organism>